<dbReference type="Gene3D" id="3.40.50.1860">
    <property type="match status" value="2"/>
</dbReference>
<dbReference type="Proteomes" id="UP001196661">
    <property type="component" value="Unassembled WGS sequence"/>
</dbReference>
<evidence type="ECO:0000256" key="1">
    <source>
        <dbReference type="ARBA" id="ARBA00007847"/>
    </source>
</evidence>
<protein>
    <submittedName>
        <fullName evidence="3">Aspartate/glutamate racemase family protein</fullName>
    </submittedName>
</protein>
<dbReference type="PANTHER" id="PTHR21198">
    <property type="entry name" value="GLUTAMATE RACEMASE"/>
    <property type="match status" value="1"/>
</dbReference>
<dbReference type="PANTHER" id="PTHR21198:SF7">
    <property type="entry name" value="ASPARTATE-GLUTAMATE RACEMASE FAMILY"/>
    <property type="match status" value="1"/>
</dbReference>
<keyword evidence="4" id="KW-1185">Reference proteome</keyword>
<dbReference type="SUPFAM" id="SSF53681">
    <property type="entry name" value="Aspartate/glutamate racemase"/>
    <property type="match status" value="2"/>
</dbReference>
<proteinExistence type="inferred from homology"/>
<comment type="similarity">
    <text evidence="1">Belongs to the aspartate/glutamate racemases family.</text>
</comment>
<dbReference type="NCBIfam" id="TIGR00035">
    <property type="entry name" value="asp_race"/>
    <property type="match status" value="1"/>
</dbReference>
<comment type="caution">
    <text evidence="3">The sequence shown here is derived from an EMBL/GenBank/DDBJ whole genome shotgun (WGS) entry which is preliminary data.</text>
</comment>
<keyword evidence="2" id="KW-0413">Isomerase</keyword>
<dbReference type="Pfam" id="PF01177">
    <property type="entry name" value="Asp_Glu_race"/>
    <property type="match status" value="1"/>
</dbReference>
<name>A0ABS5Y4L2_9CYAN</name>
<dbReference type="InterPro" id="IPR015942">
    <property type="entry name" value="Asp/Glu/hydantoin_racemase"/>
</dbReference>
<dbReference type="EMBL" id="JADOER010000009">
    <property type="protein sequence ID" value="MBT9312780.1"/>
    <property type="molecule type" value="Genomic_DNA"/>
</dbReference>
<evidence type="ECO:0000313" key="4">
    <source>
        <dbReference type="Proteomes" id="UP001196661"/>
    </source>
</evidence>
<gene>
    <name evidence="3" type="ORF">IXB28_11225</name>
</gene>
<dbReference type="RefSeq" id="WP_215618668.1">
    <property type="nucleotide sequence ID" value="NZ_JADOER010000009.1"/>
</dbReference>
<evidence type="ECO:0000256" key="2">
    <source>
        <dbReference type="ARBA" id="ARBA00023235"/>
    </source>
</evidence>
<sequence>MLGIVGGLGPLASAEFVKTLYEYNLSMVEQTLPKCFLYSDPSFPDRSEAILNHSTAKLMERLVETIQHLIDLGSQKIILCCTTIHSLLPRLPEELKQYVISLIDLIMNEVIERQEKCLLLCTHGSRQSRVFQNHELWTKASPFIVVPNDDDQEKIHAWIYQIKKNKVEKSLLAELVQMTDKYNVNALISGCTEYHLITKKFVSDNAPKISKINFIDPLMRLAKNLDRYY</sequence>
<dbReference type="InterPro" id="IPR004380">
    <property type="entry name" value="Asp_race"/>
</dbReference>
<accession>A0ABS5Y4L2</accession>
<organism evidence="3 4">
    <name type="scientific">Leptothoe kymatousa TAU-MAC 1615</name>
    <dbReference type="NCBI Taxonomy" id="2364775"/>
    <lineage>
        <taxon>Bacteria</taxon>
        <taxon>Bacillati</taxon>
        <taxon>Cyanobacteriota</taxon>
        <taxon>Cyanophyceae</taxon>
        <taxon>Nodosilineales</taxon>
        <taxon>Cymatolegaceae</taxon>
        <taxon>Leptothoe</taxon>
        <taxon>Leptothoe kymatousa</taxon>
    </lineage>
</organism>
<dbReference type="InterPro" id="IPR001920">
    <property type="entry name" value="Asp/Glu_race"/>
</dbReference>
<evidence type="ECO:0000313" key="3">
    <source>
        <dbReference type="EMBL" id="MBT9312780.1"/>
    </source>
</evidence>
<reference evidence="3 4" key="1">
    <citation type="journal article" date="2021" name="Mar. Drugs">
        <title>Genome Reduction and Secondary Metabolism of the Marine Sponge-Associated Cyanobacterium Leptothoe.</title>
        <authorList>
            <person name="Konstantinou D."/>
            <person name="Popin R.V."/>
            <person name="Fewer D.P."/>
            <person name="Sivonen K."/>
            <person name="Gkelis S."/>
        </authorList>
    </citation>
    <scope>NUCLEOTIDE SEQUENCE [LARGE SCALE GENOMIC DNA]</scope>
    <source>
        <strain evidence="3 4">TAU-MAC 1615</strain>
    </source>
</reference>